<dbReference type="GO" id="GO:0005634">
    <property type="term" value="C:nucleus"/>
    <property type="evidence" value="ECO:0007669"/>
    <property type="project" value="UniProtKB-SubCell"/>
</dbReference>
<protein>
    <submittedName>
        <fullName evidence="10">DWNN domain</fullName>
    </submittedName>
</protein>
<dbReference type="Pfam" id="PF00098">
    <property type="entry name" value="zf-CCHC"/>
    <property type="match status" value="1"/>
</dbReference>
<feature type="compositionally biased region" description="Basic and acidic residues" evidence="7">
    <location>
        <begin position="561"/>
        <end position="598"/>
    </location>
</feature>
<evidence type="ECO:0000256" key="1">
    <source>
        <dbReference type="ARBA" id="ARBA00004123"/>
    </source>
</evidence>
<dbReference type="GO" id="GO:0006511">
    <property type="term" value="P:ubiquitin-dependent protein catabolic process"/>
    <property type="evidence" value="ECO:0007669"/>
    <property type="project" value="TreeGrafter"/>
</dbReference>
<keyword evidence="3 6" id="KW-0863">Zinc-finger</keyword>
<feature type="compositionally biased region" description="Basic and acidic residues" evidence="7">
    <location>
        <begin position="611"/>
        <end position="633"/>
    </location>
</feature>
<evidence type="ECO:0000259" key="8">
    <source>
        <dbReference type="PROSITE" id="PS50158"/>
    </source>
</evidence>
<dbReference type="AlphaFoldDB" id="A0AAN8UM16"/>
<gene>
    <name evidence="10" type="ORF">RJ641_022463</name>
</gene>
<keyword evidence="4" id="KW-0862">Zinc</keyword>
<evidence type="ECO:0000256" key="3">
    <source>
        <dbReference type="ARBA" id="ARBA00022771"/>
    </source>
</evidence>
<dbReference type="PANTHER" id="PTHR15439:SF11">
    <property type="entry name" value="E3 UBIQUITIN LIGASE PQT3-LIKE ISOFORM X1"/>
    <property type="match status" value="1"/>
</dbReference>
<evidence type="ECO:0000256" key="6">
    <source>
        <dbReference type="PROSITE-ProRule" id="PRU00047"/>
    </source>
</evidence>
<dbReference type="SMART" id="SM00343">
    <property type="entry name" value="ZnF_C2HC"/>
    <property type="match status" value="1"/>
</dbReference>
<keyword evidence="11" id="KW-1185">Reference proteome</keyword>
<name>A0AAN8UM16_9MAGN</name>
<comment type="subcellular location">
    <subcellularLocation>
        <location evidence="1">Nucleus</location>
    </subcellularLocation>
</comment>
<dbReference type="Pfam" id="PF08783">
    <property type="entry name" value="DWNN"/>
    <property type="match status" value="1"/>
</dbReference>
<feature type="compositionally biased region" description="Basic and acidic residues" evidence="7">
    <location>
        <begin position="668"/>
        <end position="686"/>
    </location>
</feature>
<comment type="caution">
    <text evidence="10">The sequence shown here is derived from an EMBL/GenBank/DDBJ whole genome shotgun (WGS) entry which is preliminary data.</text>
</comment>
<dbReference type="GO" id="GO:0006397">
    <property type="term" value="P:mRNA processing"/>
    <property type="evidence" value="ECO:0007669"/>
    <property type="project" value="InterPro"/>
</dbReference>
<sequence>MLICYFMTLITPRELYCTHSVFSLLPSPMSIQFKFRSSVNFDSIDIGREGLSSISLKDLRSRIALHNNLNLSRDFDLVISDARTGQVLDDDEFQIPTGTRIIIKRVPAGSTHDPPAPVELFKCSEVQTKKQEDTFKPPPVGTVVENFDDFGDDICPANELVFLDSDLYTSRVDSFSDEKKNFTIPRCAGLKFGASDESEANPIVFKHDGIVQNLASSKLRSAEKLINQDKLEIVIPPPLRDSDFPVELKCSLCHTYFKEAVMIPCCQHSIRSVLVEKARCPKCSSTKCRVEDLLPNVSLRQAIEHFRGSQILHNDSENNLPRYAPDGESGIQGKDVSCAMPTFRREPDLAHSPSASGNGSNQIVAEPICEPRSKRKVAVSGSALNAGAGKSLELAPIDHTKQVFSTIKTPRVSWQNAADEYHRFAGISGQKKSERTCYRCGSPDHLIRDCPAAHGPPPMHITGDAMFSRAMPGYALPFWTGTPLPHPQPFAFYGNQGRMPYNATMVHVNPLAFPSCAPSMGQSFDNADEYEQNQFTEPEDIPSSSSEHGEGRHRHHRTFKRFNEGKEHLGSDSSRSHCYDKREKEDKRKSAEVKEHLGGDSGRSHHHDKTKKSDTRKQRESDFKRYDGRHHCNLEFGLQPGHSTDQTKQYKEKDRSHGSRHSRYSAKNNDDEVNHERWQTSFEKDYHRHKQKRER</sequence>
<dbReference type="SUPFAM" id="SSF57756">
    <property type="entry name" value="Retrovirus zinc finger-like domains"/>
    <property type="match status" value="1"/>
</dbReference>
<evidence type="ECO:0000313" key="10">
    <source>
        <dbReference type="EMBL" id="KAK6912862.1"/>
    </source>
</evidence>
<reference evidence="10 11" key="1">
    <citation type="submission" date="2023-12" db="EMBL/GenBank/DDBJ databases">
        <title>A high-quality genome assembly for Dillenia turbinata (Dilleniales).</title>
        <authorList>
            <person name="Chanderbali A."/>
        </authorList>
    </citation>
    <scope>NUCLEOTIDE SEQUENCE [LARGE SCALE GENOMIC DNA]</scope>
    <source>
        <strain evidence="10">LSX21</strain>
        <tissue evidence="10">Leaf</tissue>
    </source>
</reference>
<dbReference type="Proteomes" id="UP001370490">
    <property type="component" value="Unassembled WGS sequence"/>
</dbReference>
<dbReference type="InterPro" id="IPR013083">
    <property type="entry name" value="Znf_RING/FYVE/PHD"/>
</dbReference>
<dbReference type="GO" id="GO:0008270">
    <property type="term" value="F:zinc ion binding"/>
    <property type="evidence" value="ECO:0007669"/>
    <property type="project" value="UniProtKB-KW"/>
</dbReference>
<dbReference type="GO" id="GO:0003676">
    <property type="term" value="F:nucleic acid binding"/>
    <property type="evidence" value="ECO:0007669"/>
    <property type="project" value="InterPro"/>
</dbReference>
<feature type="region of interest" description="Disordered" evidence="7">
    <location>
        <begin position="533"/>
        <end position="695"/>
    </location>
</feature>
<dbReference type="SMART" id="SM01180">
    <property type="entry name" value="DWNN"/>
    <property type="match status" value="1"/>
</dbReference>
<dbReference type="Gene3D" id="4.10.60.10">
    <property type="entry name" value="Zinc finger, CCHC-type"/>
    <property type="match status" value="1"/>
</dbReference>
<dbReference type="EMBL" id="JBAMMX010000027">
    <property type="protein sequence ID" value="KAK6912862.1"/>
    <property type="molecule type" value="Genomic_DNA"/>
</dbReference>
<evidence type="ECO:0000259" key="9">
    <source>
        <dbReference type="PROSITE" id="PS51282"/>
    </source>
</evidence>
<dbReference type="Gene3D" id="3.30.40.10">
    <property type="entry name" value="Zinc/RING finger domain, C3HC4 (zinc finger)"/>
    <property type="match status" value="1"/>
</dbReference>
<evidence type="ECO:0000256" key="2">
    <source>
        <dbReference type="ARBA" id="ARBA00022723"/>
    </source>
</evidence>
<dbReference type="GO" id="GO:0016567">
    <property type="term" value="P:protein ubiquitination"/>
    <property type="evidence" value="ECO:0007669"/>
    <property type="project" value="InterPro"/>
</dbReference>
<feature type="domain" description="DWNN" evidence="9">
    <location>
        <begin position="31"/>
        <end position="107"/>
    </location>
</feature>
<dbReference type="InterPro" id="IPR033489">
    <property type="entry name" value="RBBP6"/>
</dbReference>
<keyword evidence="5" id="KW-0539">Nucleus</keyword>
<dbReference type="InterPro" id="IPR036875">
    <property type="entry name" value="Znf_CCHC_sf"/>
</dbReference>
<organism evidence="10 11">
    <name type="scientific">Dillenia turbinata</name>
    <dbReference type="NCBI Taxonomy" id="194707"/>
    <lineage>
        <taxon>Eukaryota</taxon>
        <taxon>Viridiplantae</taxon>
        <taxon>Streptophyta</taxon>
        <taxon>Embryophyta</taxon>
        <taxon>Tracheophyta</taxon>
        <taxon>Spermatophyta</taxon>
        <taxon>Magnoliopsida</taxon>
        <taxon>eudicotyledons</taxon>
        <taxon>Gunneridae</taxon>
        <taxon>Pentapetalae</taxon>
        <taxon>Dilleniales</taxon>
        <taxon>Dilleniaceae</taxon>
        <taxon>Dillenia</taxon>
    </lineage>
</organism>
<evidence type="ECO:0000256" key="5">
    <source>
        <dbReference type="ARBA" id="ARBA00023242"/>
    </source>
</evidence>
<dbReference type="InterPro" id="IPR001878">
    <property type="entry name" value="Znf_CCHC"/>
</dbReference>
<accession>A0AAN8UM16</accession>
<dbReference type="PROSITE" id="PS50158">
    <property type="entry name" value="ZF_CCHC"/>
    <property type="match status" value="1"/>
</dbReference>
<dbReference type="PANTHER" id="PTHR15439">
    <property type="entry name" value="RETINOBLASTOMA-BINDING PROTEIN 6"/>
    <property type="match status" value="1"/>
</dbReference>
<evidence type="ECO:0000313" key="11">
    <source>
        <dbReference type="Proteomes" id="UP001370490"/>
    </source>
</evidence>
<proteinExistence type="predicted"/>
<feature type="domain" description="CCHC-type" evidence="8">
    <location>
        <begin position="437"/>
        <end position="451"/>
    </location>
</feature>
<feature type="compositionally biased region" description="Basic residues" evidence="7">
    <location>
        <begin position="551"/>
        <end position="560"/>
    </location>
</feature>
<dbReference type="GO" id="GO:0061630">
    <property type="term" value="F:ubiquitin protein ligase activity"/>
    <property type="evidence" value="ECO:0007669"/>
    <property type="project" value="InterPro"/>
</dbReference>
<keyword evidence="2" id="KW-0479">Metal-binding</keyword>
<feature type="compositionally biased region" description="Basic and acidic residues" evidence="7">
    <location>
        <begin position="648"/>
        <end position="657"/>
    </location>
</feature>
<dbReference type="PROSITE" id="PS51282">
    <property type="entry name" value="DWNN"/>
    <property type="match status" value="1"/>
</dbReference>
<dbReference type="InterPro" id="IPR014891">
    <property type="entry name" value="DWNN_domain"/>
</dbReference>
<evidence type="ECO:0000256" key="4">
    <source>
        <dbReference type="ARBA" id="ARBA00022833"/>
    </source>
</evidence>
<evidence type="ECO:0000256" key="7">
    <source>
        <dbReference type="SAM" id="MobiDB-lite"/>
    </source>
</evidence>
<dbReference type="Gene3D" id="3.10.20.90">
    <property type="entry name" value="Phosphatidylinositol 3-kinase Catalytic Subunit, Chain A, domain 1"/>
    <property type="match status" value="1"/>
</dbReference>
<dbReference type="SUPFAM" id="SSF57850">
    <property type="entry name" value="RING/U-box"/>
    <property type="match status" value="1"/>
</dbReference>